<dbReference type="SUPFAM" id="SSF52540">
    <property type="entry name" value="P-loop containing nucleoside triphosphate hydrolases"/>
    <property type="match status" value="1"/>
</dbReference>
<dbReference type="GO" id="GO:0019856">
    <property type="term" value="P:pyrimidine nucleobase biosynthetic process"/>
    <property type="evidence" value="ECO:0007669"/>
    <property type="project" value="TreeGrafter"/>
</dbReference>
<organism evidence="2 3">
    <name type="scientific">Oryza meyeriana var. granulata</name>
    <dbReference type="NCBI Taxonomy" id="110450"/>
    <lineage>
        <taxon>Eukaryota</taxon>
        <taxon>Viridiplantae</taxon>
        <taxon>Streptophyta</taxon>
        <taxon>Embryophyta</taxon>
        <taxon>Tracheophyta</taxon>
        <taxon>Spermatophyta</taxon>
        <taxon>Magnoliopsida</taxon>
        <taxon>Liliopsida</taxon>
        <taxon>Poales</taxon>
        <taxon>Poaceae</taxon>
        <taxon>BOP clade</taxon>
        <taxon>Oryzoideae</taxon>
        <taxon>Oryzeae</taxon>
        <taxon>Oryzinae</taxon>
        <taxon>Oryza</taxon>
        <taxon>Oryza meyeriana</taxon>
    </lineage>
</organism>
<dbReference type="Proteomes" id="UP000479710">
    <property type="component" value="Unassembled WGS sequence"/>
</dbReference>
<evidence type="ECO:0000259" key="1">
    <source>
        <dbReference type="Pfam" id="PF06418"/>
    </source>
</evidence>
<accession>A0A6G1FEH5</accession>
<keyword evidence="3" id="KW-1185">Reference proteome</keyword>
<evidence type="ECO:0000313" key="3">
    <source>
        <dbReference type="Proteomes" id="UP000479710"/>
    </source>
</evidence>
<dbReference type="PANTHER" id="PTHR11550:SF0">
    <property type="entry name" value="CTP SYNTHASE-RELATED"/>
    <property type="match status" value="1"/>
</dbReference>
<dbReference type="InterPro" id="IPR017456">
    <property type="entry name" value="CTP_synthase_N"/>
</dbReference>
<protein>
    <recommendedName>
        <fullName evidence="1">CTP synthase N-terminal domain-containing protein</fullName>
    </recommendedName>
</protein>
<dbReference type="InterPro" id="IPR004468">
    <property type="entry name" value="CTP_synthase"/>
</dbReference>
<dbReference type="Pfam" id="PF06418">
    <property type="entry name" value="CTP_synth_N"/>
    <property type="match status" value="1"/>
</dbReference>
<dbReference type="EMBL" id="SPHZ02000001">
    <property type="protein sequence ID" value="KAF0935279.1"/>
    <property type="molecule type" value="Genomic_DNA"/>
</dbReference>
<dbReference type="AlphaFoldDB" id="A0A6G1FEH5"/>
<comment type="caution">
    <text evidence="2">The sequence shown here is derived from an EMBL/GenBank/DDBJ whole genome shotgun (WGS) entry which is preliminary data.</text>
</comment>
<dbReference type="Gene3D" id="3.40.50.300">
    <property type="entry name" value="P-loop containing nucleotide triphosphate hydrolases"/>
    <property type="match status" value="2"/>
</dbReference>
<dbReference type="GO" id="GO:0003883">
    <property type="term" value="F:CTP synthase activity"/>
    <property type="evidence" value="ECO:0007669"/>
    <property type="project" value="InterPro"/>
</dbReference>
<dbReference type="GO" id="GO:0006241">
    <property type="term" value="P:CTP biosynthetic process"/>
    <property type="evidence" value="ECO:0007669"/>
    <property type="project" value="TreeGrafter"/>
</dbReference>
<dbReference type="GO" id="GO:0042802">
    <property type="term" value="F:identical protein binding"/>
    <property type="evidence" value="ECO:0007669"/>
    <property type="project" value="TreeGrafter"/>
</dbReference>
<sequence length="62" mass="6701">MKYVLVIGGVISGLGKGVTVSSIGVVLKAYGLRVDLDLGNYERFLDIKLSRDHSITDGKILH</sequence>
<proteinExistence type="predicted"/>
<dbReference type="OrthoDB" id="1934736at2759"/>
<dbReference type="InterPro" id="IPR027417">
    <property type="entry name" value="P-loop_NTPase"/>
</dbReference>
<feature type="domain" description="CTP synthase N-terminal" evidence="1">
    <location>
        <begin position="2"/>
        <end position="35"/>
    </location>
</feature>
<name>A0A6G1FEH5_9ORYZ</name>
<evidence type="ECO:0000313" key="2">
    <source>
        <dbReference type="EMBL" id="KAF0935279.1"/>
    </source>
</evidence>
<reference evidence="2 3" key="1">
    <citation type="submission" date="2019-11" db="EMBL/GenBank/DDBJ databases">
        <title>Whole genome sequence of Oryza granulata.</title>
        <authorList>
            <person name="Li W."/>
        </authorList>
    </citation>
    <scope>NUCLEOTIDE SEQUENCE [LARGE SCALE GENOMIC DNA]</scope>
    <source>
        <strain evidence="3">cv. Menghai</strain>
        <tissue evidence="2">Leaf</tissue>
    </source>
</reference>
<gene>
    <name evidence="2" type="ORF">E2562_031732</name>
</gene>
<dbReference type="PANTHER" id="PTHR11550">
    <property type="entry name" value="CTP SYNTHASE"/>
    <property type="match status" value="1"/>
</dbReference>
<feature type="non-terminal residue" evidence="2">
    <location>
        <position position="62"/>
    </location>
</feature>